<dbReference type="GO" id="GO:0015074">
    <property type="term" value="P:DNA integration"/>
    <property type="evidence" value="ECO:0007669"/>
    <property type="project" value="InterPro"/>
</dbReference>
<name>E5API3_MYCRK</name>
<dbReference type="Pfam" id="PF13683">
    <property type="entry name" value="rve_3"/>
    <property type="match status" value="1"/>
</dbReference>
<dbReference type="InterPro" id="IPR001584">
    <property type="entry name" value="Integrase_cat-core"/>
</dbReference>
<proteinExistence type="predicted"/>
<feature type="domain" description="Integrase catalytic" evidence="1">
    <location>
        <begin position="3"/>
        <end position="37"/>
    </location>
</feature>
<evidence type="ECO:0000259" key="1">
    <source>
        <dbReference type="Pfam" id="PF13683"/>
    </source>
</evidence>
<organism evidence="2 3">
    <name type="scientific">Mycetohabitans rhizoxinica (strain DSM 19002 / CIP 109453 / HKI 454)</name>
    <name type="common">Paraburkholderia rhizoxinica</name>
    <dbReference type="NCBI Taxonomy" id="882378"/>
    <lineage>
        <taxon>Bacteria</taxon>
        <taxon>Pseudomonadati</taxon>
        <taxon>Pseudomonadota</taxon>
        <taxon>Betaproteobacteria</taxon>
        <taxon>Burkholderiales</taxon>
        <taxon>Burkholderiaceae</taxon>
        <taxon>Mycetohabitans</taxon>
    </lineage>
</organism>
<gene>
    <name evidence="2" type="ordered locus">RBRH_01149</name>
</gene>
<dbReference type="KEGG" id="brh:RBRH_01149"/>
<evidence type="ECO:0000313" key="2">
    <source>
        <dbReference type="EMBL" id="CBW74515.1"/>
    </source>
</evidence>
<dbReference type="HOGENOM" id="CLU_2205112_0_0_4"/>
<dbReference type="Proteomes" id="UP000007437">
    <property type="component" value="Chromosome"/>
</dbReference>
<accession>E5API3</accession>
<sequence length="107" mass="12084">MNQLAFISLDDAHKRIEAWRAHYNLMRPHSALGQLAPDPSGNCINRKPASPLTFAHGWRTRRGQSVRLSSSSSGSLCRHYRRLRLRAFHLSDCPISRGHLSPDLANN</sequence>
<dbReference type="STRING" id="882378.RBRH_01149"/>
<protein>
    <submittedName>
        <fullName evidence="2">Transposase</fullName>
    </submittedName>
</protein>
<dbReference type="AlphaFoldDB" id="E5API3"/>
<evidence type="ECO:0000313" key="3">
    <source>
        <dbReference type="Proteomes" id="UP000007437"/>
    </source>
</evidence>
<reference evidence="2 3" key="1">
    <citation type="journal article" date="2011" name="J. Bacteriol.">
        <title>Complete genome sequence of Burkholderia rhizoxinica, an endosymbiont of Rhizopus microsporus.</title>
        <authorList>
            <person name="Lackner G."/>
            <person name="Moebius N."/>
            <person name="Partida-Martinez L."/>
            <person name="Hertweck C."/>
        </authorList>
    </citation>
    <scope>NUCLEOTIDE SEQUENCE [LARGE SCALE GENOMIC DNA]</scope>
    <source>
        <strain evidence="3">DSM 19002 / CIP 109453 / HKI 454</strain>
    </source>
</reference>
<dbReference type="EMBL" id="FR687359">
    <property type="protein sequence ID" value="CBW74515.1"/>
    <property type="molecule type" value="Genomic_DNA"/>
</dbReference>